<dbReference type="KEGG" id="tsq:D3A95_08130"/>
<reference evidence="4" key="1">
    <citation type="submission" date="2018-09" db="EMBL/GenBank/DDBJ databases">
        <title>Complete genome sequence of thermophilic cyanobacteria strain Thermosynechococcus elongatus PKUAC-SCTE542.</title>
        <authorList>
            <person name="Liang Y."/>
            <person name="Tang J."/>
            <person name="Daroch M."/>
        </authorList>
    </citation>
    <scope>NUCLEOTIDE SEQUENCE [LARGE SCALE GENOMIC DNA]</scope>
    <source>
        <strain evidence="4">E542</strain>
    </source>
</reference>
<dbReference type="EMBL" id="CP032152">
    <property type="protein sequence ID" value="AXY68082.1"/>
    <property type="molecule type" value="Genomic_DNA"/>
</dbReference>
<feature type="domain" description="Endonuclease GajA/Old nuclease/RecF-like AAA" evidence="1">
    <location>
        <begin position="3"/>
        <end position="79"/>
    </location>
</feature>
<dbReference type="InterPro" id="IPR034139">
    <property type="entry name" value="TOPRIM_OLD"/>
</dbReference>
<dbReference type="InterPro" id="IPR051396">
    <property type="entry name" value="Bact_Antivir_Def_Nuclease"/>
</dbReference>
<dbReference type="SUPFAM" id="SSF52540">
    <property type="entry name" value="P-loop containing nucleoside triphosphate hydrolases"/>
    <property type="match status" value="1"/>
</dbReference>
<evidence type="ECO:0000259" key="2">
    <source>
        <dbReference type="Pfam" id="PF20469"/>
    </source>
</evidence>
<dbReference type="InterPro" id="IPR027417">
    <property type="entry name" value="P-loop_NTPase"/>
</dbReference>
<gene>
    <name evidence="3" type="ORF">D3A95_08130</name>
</gene>
<organism evidence="3 4">
    <name type="scientific">Thermosynechococcus sichuanensis E542</name>
    <dbReference type="NCBI Taxonomy" id="2016101"/>
    <lineage>
        <taxon>Bacteria</taxon>
        <taxon>Bacillati</taxon>
        <taxon>Cyanobacteriota</taxon>
        <taxon>Cyanophyceae</taxon>
        <taxon>Acaryochloridales</taxon>
        <taxon>Thermosynechococcaceae</taxon>
        <taxon>Thermosynechococcus</taxon>
        <taxon>Thermosynechococcus sichuanensis</taxon>
    </lineage>
</organism>
<dbReference type="InterPro" id="IPR041685">
    <property type="entry name" value="AAA_GajA/Old/RecF-like"/>
</dbReference>
<protein>
    <submittedName>
        <fullName evidence="3">AAA family ATPase</fullName>
    </submittedName>
</protein>
<feature type="domain" description="OLD protein-like TOPRIM" evidence="2">
    <location>
        <begin position="363"/>
        <end position="433"/>
    </location>
</feature>
<name>A0A3B7MDX3_9CYAN</name>
<evidence type="ECO:0000259" key="1">
    <source>
        <dbReference type="Pfam" id="PF13175"/>
    </source>
</evidence>
<sequence>MIKVSSISIQNYRCIDQAVKINIEPLAVLVGKNDTGKSTILRALESFFNPKQFDWDDQHTQGEPTEISVTCELTTSHQFGERLRKINLLSQENTFRMRRVWEQRGRGCRTSLWNFCSSEWIDVPSSGNSAIREIAHELVEVLPSYQYFHARGTLQEAESAIQQYLRRIIQKECETNPAVLELQKKLETVIEKELESITEKIRAATSSPETLNAKRDFNWSKVLDIKFTIGEKDLAINSRGDGFQRITMLSYFEYLAERSISSSNTQKQEIIFAIEEPETYLHPSAQETLFSRLVELTHLGYQVLITSHSPIIVAQVPLSSLIHVQRQNNLVHYQTENLALELIIRDLGIAPDSQLTSLLIQHKGFILVEGKDDVIALSHASQVYKKAGEIEKTFEEMGVIILPVGGCGNIKHWLNLQIIHRLNKPFIVFFDSDRESRDSLSPRQKELERLDHLDPSVIFVTRKRAIENYILDSVVNRLNPSLNLNYTDFDNVKKLPKAGNLIEKYFERLTFTDLKAAFVTNNEEDEFLELYRKISSMIA</sequence>
<dbReference type="Proteomes" id="UP000261812">
    <property type="component" value="Chromosome"/>
</dbReference>
<proteinExistence type="predicted"/>
<dbReference type="PANTHER" id="PTHR43581:SF4">
    <property type="entry name" value="ATP_GTP PHOSPHATASE"/>
    <property type="match status" value="1"/>
</dbReference>
<evidence type="ECO:0000313" key="4">
    <source>
        <dbReference type="Proteomes" id="UP000261812"/>
    </source>
</evidence>
<dbReference type="Gene3D" id="3.40.50.300">
    <property type="entry name" value="P-loop containing nucleotide triphosphate hydrolases"/>
    <property type="match status" value="1"/>
</dbReference>
<keyword evidence="4" id="KW-1185">Reference proteome</keyword>
<accession>A0A3B7MDX3</accession>
<feature type="domain" description="Endonuclease GajA/Old nuclease/RecF-like AAA" evidence="1">
    <location>
        <begin position="158"/>
        <end position="313"/>
    </location>
</feature>
<dbReference type="Pfam" id="PF20469">
    <property type="entry name" value="OLD-like_TOPRIM"/>
    <property type="match status" value="1"/>
</dbReference>
<evidence type="ECO:0000313" key="3">
    <source>
        <dbReference type="EMBL" id="AXY68082.1"/>
    </source>
</evidence>
<dbReference type="AlphaFoldDB" id="A0A3B7MDX3"/>
<dbReference type="PANTHER" id="PTHR43581">
    <property type="entry name" value="ATP/GTP PHOSPHATASE"/>
    <property type="match status" value="1"/>
</dbReference>
<dbReference type="Pfam" id="PF13175">
    <property type="entry name" value="AAA_15"/>
    <property type="match status" value="2"/>
</dbReference>
<dbReference type="RefSeq" id="WP_181494547.1">
    <property type="nucleotide sequence ID" value="NZ_CP032152.1"/>
</dbReference>